<proteinExistence type="inferred from homology"/>
<feature type="domain" description="TNase-like" evidence="10">
    <location>
        <begin position="62"/>
        <end position="226"/>
    </location>
</feature>
<name>A0A8H6T5I8_9AGAR</name>
<dbReference type="OrthoDB" id="430293at2759"/>
<dbReference type="SMART" id="SM00318">
    <property type="entry name" value="SNc"/>
    <property type="match status" value="1"/>
</dbReference>
<keyword evidence="9" id="KW-1133">Transmembrane helix</keyword>
<evidence type="ECO:0000256" key="7">
    <source>
        <dbReference type="ARBA" id="ARBA00022837"/>
    </source>
</evidence>
<evidence type="ECO:0000313" key="12">
    <source>
        <dbReference type="Proteomes" id="UP000636479"/>
    </source>
</evidence>
<evidence type="ECO:0000256" key="3">
    <source>
        <dbReference type="ARBA" id="ARBA00005435"/>
    </source>
</evidence>
<dbReference type="Pfam" id="PF00565">
    <property type="entry name" value="SNase"/>
    <property type="match status" value="1"/>
</dbReference>
<dbReference type="PROSITE" id="PS50830">
    <property type="entry name" value="TNASE_3"/>
    <property type="match status" value="1"/>
</dbReference>
<dbReference type="GO" id="GO:0016020">
    <property type="term" value="C:membrane"/>
    <property type="evidence" value="ECO:0007669"/>
    <property type="project" value="UniProtKB-SubCell"/>
</dbReference>
<dbReference type="EMBL" id="JACAZF010000002">
    <property type="protein sequence ID" value="KAF7312178.1"/>
    <property type="molecule type" value="Genomic_DNA"/>
</dbReference>
<evidence type="ECO:0000259" key="10">
    <source>
        <dbReference type="PROSITE" id="PS50830"/>
    </source>
</evidence>
<organism evidence="11 12">
    <name type="scientific">Mycena indigotica</name>
    <dbReference type="NCBI Taxonomy" id="2126181"/>
    <lineage>
        <taxon>Eukaryota</taxon>
        <taxon>Fungi</taxon>
        <taxon>Dikarya</taxon>
        <taxon>Basidiomycota</taxon>
        <taxon>Agaricomycotina</taxon>
        <taxon>Agaricomycetes</taxon>
        <taxon>Agaricomycetidae</taxon>
        <taxon>Agaricales</taxon>
        <taxon>Marasmiineae</taxon>
        <taxon>Mycenaceae</taxon>
        <taxon>Mycena</taxon>
    </lineage>
</organism>
<dbReference type="PANTHER" id="PTHR12302">
    <property type="entry name" value="EBNA2 BINDING PROTEIN P100"/>
    <property type="match status" value="1"/>
</dbReference>
<dbReference type="AlphaFoldDB" id="A0A8H6T5I8"/>
<evidence type="ECO:0000313" key="11">
    <source>
        <dbReference type="EMBL" id="KAF7312178.1"/>
    </source>
</evidence>
<feature type="transmembrane region" description="Helical" evidence="9">
    <location>
        <begin position="20"/>
        <end position="40"/>
    </location>
</feature>
<evidence type="ECO:0000256" key="9">
    <source>
        <dbReference type="SAM" id="Phobius"/>
    </source>
</evidence>
<evidence type="ECO:0000256" key="6">
    <source>
        <dbReference type="ARBA" id="ARBA00022801"/>
    </source>
</evidence>
<dbReference type="GeneID" id="59341707"/>
<feature type="region of interest" description="Disordered" evidence="8">
    <location>
        <begin position="241"/>
        <end position="264"/>
    </location>
</feature>
<keyword evidence="5" id="KW-0255">Endonuclease</keyword>
<dbReference type="SUPFAM" id="SSF50199">
    <property type="entry name" value="Staphylococcal nuclease"/>
    <property type="match status" value="1"/>
</dbReference>
<keyword evidence="9" id="KW-0472">Membrane</keyword>
<reference evidence="11" key="1">
    <citation type="submission" date="2020-05" db="EMBL/GenBank/DDBJ databases">
        <title>Mycena genomes resolve the evolution of fungal bioluminescence.</title>
        <authorList>
            <person name="Tsai I.J."/>
        </authorList>
    </citation>
    <scope>NUCLEOTIDE SEQUENCE</scope>
    <source>
        <strain evidence="11">171206Taipei</strain>
    </source>
</reference>
<dbReference type="GO" id="GO:0016787">
    <property type="term" value="F:hydrolase activity"/>
    <property type="evidence" value="ECO:0007669"/>
    <property type="project" value="UniProtKB-KW"/>
</dbReference>
<keyword evidence="7" id="KW-0106">Calcium</keyword>
<gene>
    <name evidence="11" type="ORF">MIND_00230600</name>
</gene>
<keyword evidence="6" id="KW-0378">Hydrolase</keyword>
<dbReference type="PROSITE" id="PS51257">
    <property type="entry name" value="PROKAR_LIPOPROTEIN"/>
    <property type="match status" value="1"/>
</dbReference>
<keyword evidence="12" id="KW-1185">Reference proteome</keyword>
<dbReference type="GO" id="GO:0005739">
    <property type="term" value="C:mitochondrion"/>
    <property type="evidence" value="ECO:0007669"/>
    <property type="project" value="UniProtKB-SubCell"/>
</dbReference>
<evidence type="ECO:0000256" key="4">
    <source>
        <dbReference type="ARBA" id="ARBA00022722"/>
    </source>
</evidence>
<dbReference type="PANTHER" id="PTHR12302:SF3">
    <property type="entry name" value="SERINE_THREONINE-PROTEIN KINASE 31"/>
    <property type="match status" value="1"/>
</dbReference>
<keyword evidence="4" id="KW-0540">Nuclease</keyword>
<dbReference type="InterPro" id="IPR016071">
    <property type="entry name" value="Staphylococal_nuclease_OB-fold"/>
</dbReference>
<dbReference type="Proteomes" id="UP000636479">
    <property type="component" value="Unassembled WGS sequence"/>
</dbReference>
<dbReference type="RefSeq" id="XP_037224286.1">
    <property type="nucleotide sequence ID" value="XM_037359191.1"/>
</dbReference>
<keyword evidence="9" id="KW-0812">Transmembrane</keyword>
<dbReference type="InterPro" id="IPR035437">
    <property type="entry name" value="SNase_OB-fold_sf"/>
</dbReference>
<comment type="caution">
    <text evidence="11">The sequence shown here is derived from an EMBL/GenBank/DDBJ whole genome shotgun (WGS) entry which is preliminary data.</text>
</comment>
<evidence type="ECO:0000256" key="1">
    <source>
        <dbReference type="ARBA" id="ARBA00004167"/>
    </source>
</evidence>
<comment type="subcellular location">
    <subcellularLocation>
        <location evidence="1">Membrane</location>
        <topology evidence="1">Single-pass membrane protein</topology>
    </subcellularLocation>
    <subcellularLocation>
        <location evidence="2">Mitochondrion</location>
    </subcellularLocation>
</comment>
<sequence>MRLTKDQLVAQAERTLDNHYLTIYAFLLGCATTTSGVAIYRRYFRRIRTGDWITPNIFVKKRWVKGRVTSVGDSDNFRLYHTPGLGWRWPLKFRRIPSTARALKDQTIHVRVAGVDAPEAPHFGRPGQPYAEEALAWLRSQILGKTVYCQLLRRDQYSRIVAVVTLSPQFLPGSLFYGKSLPLEMLKAGWATTYEQAGAEYGKWGKAEYLKVENDAKVKRIGMWEKGTSLESPAEFKRRHAQTANNDTNAKGLGVTEEGLPERSSKSWFQSWFS</sequence>
<accession>A0A8H6T5I8</accession>
<protein>
    <submittedName>
        <fullName evidence="11">TNase-like domain-containing protein</fullName>
    </submittedName>
</protein>
<comment type="similarity">
    <text evidence="3">Belongs to the LCL3 family.</text>
</comment>
<evidence type="ECO:0000256" key="2">
    <source>
        <dbReference type="ARBA" id="ARBA00004173"/>
    </source>
</evidence>
<dbReference type="Gene3D" id="2.40.50.90">
    <property type="match status" value="1"/>
</dbReference>
<evidence type="ECO:0000256" key="8">
    <source>
        <dbReference type="SAM" id="MobiDB-lite"/>
    </source>
</evidence>
<dbReference type="GO" id="GO:0004519">
    <property type="term" value="F:endonuclease activity"/>
    <property type="evidence" value="ECO:0007669"/>
    <property type="project" value="UniProtKB-KW"/>
</dbReference>
<evidence type="ECO:0000256" key="5">
    <source>
        <dbReference type="ARBA" id="ARBA00022759"/>
    </source>
</evidence>